<evidence type="ECO:0000313" key="2">
    <source>
        <dbReference type="EMBL" id="QAA32714.1"/>
    </source>
</evidence>
<keyword evidence="3" id="KW-1185">Reference proteome</keyword>
<keyword evidence="1" id="KW-1133">Transmembrane helix</keyword>
<evidence type="ECO:0000256" key="1">
    <source>
        <dbReference type="SAM" id="Phobius"/>
    </source>
</evidence>
<proteinExistence type="predicted"/>
<dbReference type="OrthoDB" id="9775707at2"/>
<protein>
    <submittedName>
        <fullName evidence="2">Uncharacterized protein</fullName>
    </submittedName>
</protein>
<feature type="transmembrane region" description="Helical" evidence="1">
    <location>
        <begin position="12"/>
        <end position="33"/>
    </location>
</feature>
<keyword evidence="1" id="KW-0472">Membrane</keyword>
<gene>
    <name evidence="2" type="ORF">C1I91_14315</name>
</gene>
<reference evidence="2 3" key="1">
    <citation type="submission" date="2018-01" db="EMBL/GenBank/DDBJ databases">
        <title>Genome Sequencing and Assembly of Anaerobacter polyendosporus strain CT4.</title>
        <authorList>
            <person name="Tachaapaikoon C."/>
            <person name="Sutheeworapong S."/>
            <person name="Jenjaroenpun P."/>
            <person name="Wongsurawat T."/>
            <person name="Nookeaw I."/>
            <person name="Cheawchanlertfa P."/>
            <person name="Kosugi A."/>
            <person name="Cheevadhanarak S."/>
            <person name="Ratanakhanokchai K."/>
        </authorList>
    </citation>
    <scope>NUCLEOTIDE SEQUENCE [LARGE SCALE GENOMIC DNA]</scope>
    <source>
        <strain evidence="2 3">CT4</strain>
    </source>
</reference>
<accession>A0A410DUB6</accession>
<sequence>MGDIEMRLRKKIILSVLAITILFTVIPVINVYAAPVESSYPSDADYYYHTGYFYWFGKNRSNYETGESWYAAKPRKPNTFYNDTWGDIQYDGYYENNGYSTFGFTSYDAVWADGSGKAPSWNSTYGRYEKRVIAYYRRSKTSPYFVGASVSGAQYVDGSDYWIKPGTTLNVNIHGRQDFEGYAQQLDDYVYYNYIRLTGNGQDIRAAAQFNGALNYFSPNTNEINIGLPSVWRENGNRDLYTTFSVRASQDSRDFNVEAYHYSANGKYGPGGSYVSTGMTIKTDGIAPTLAANPASSGWTNNLSVTINASDSRSGVNTLYYAWSNSNFSAPTAWNSINSSTVNTTQNSEGTWYLWYYATDNVGNKSNPVCSGPYRVDKKAPTSTGLTITNGSDINKYVITAKNVTDNLSGVNDGTIRVAVWKDGEAYRNWYTMNRKSGTNDFTVTVDLNTSNHIGKYGTFDAHVYGADNAENDGFLTGTSFNRIMPNPMAGRLTVYEYDYKESDSIYWVKPNSTIGIYTDGYFPSSYGIYPSRTYLLFAKDDAMTGNSARQYGDINGSYINGSEYNTYFTLNNSQERAQQFQYSGNNYSGIRHHMKVKLNGTAFKLMYANTYLSGGTEYYDRYYDSGIWLKTDGIAPGFTDTSNKILDSKISTIINLDDNLNISARVDYLKDIGSGINSVYAKLYPSGREAEAKMLQLNLLNGSYVLPNTNVNSLFGSEDINIDIYTRDNVGNTGKIKTQRFDLFTLNAQIVPYNAPSFAGIPTLQKGQKAILRIYTTGFLDKLQITFPNELVALDSTLNRTINIEPKGSLTTEMVFNVPLYAEEKNNFAVNIKAFKNSIGVVENNAKFNVISNILKGIRTRTKYN</sequence>
<dbReference type="Gene3D" id="2.60.40.3760">
    <property type="match status" value="1"/>
</dbReference>
<organism evidence="2 3">
    <name type="scientific">Clostridium manihotivorum</name>
    <dbReference type="NCBI Taxonomy" id="2320868"/>
    <lineage>
        <taxon>Bacteria</taxon>
        <taxon>Bacillati</taxon>
        <taxon>Bacillota</taxon>
        <taxon>Clostridia</taxon>
        <taxon>Eubacteriales</taxon>
        <taxon>Clostridiaceae</taxon>
        <taxon>Clostridium</taxon>
    </lineage>
</organism>
<dbReference type="AlphaFoldDB" id="A0A410DUB6"/>
<keyword evidence="1" id="KW-0812">Transmembrane</keyword>
<name>A0A410DUB6_9CLOT</name>
<dbReference type="EMBL" id="CP025746">
    <property type="protein sequence ID" value="QAA32714.1"/>
    <property type="molecule type" value="Genomic_DNA"/>
</dbReference>
<evidence type="ECO:0000313" key="3">
    <source>
        <dbReference type="Proteomes" id="UP000286268"/>
    </source>
</evidence>
<dbReference type="KEGG" id="cmah:C1I91_14315"/>
<dbReference type="Proteomes" id="UP000286268">
    <property type="component" value="Chromosome"/>
</dbReference>